<organism evidence="2 3">
    <name type="scientific">Winogradskyella alexanderae</name>
    <dbReference type="NCBI Taxonomy" id="2877123"/>
    <lineage>
        <taxon>Bacteria</taxon>
        <taxon>Pseudomonadati</taxon>
        <taxon>Bacteroidota</taxon>
        <taxon>Flavobacteriia</taxon>
        <taxon>Flavobacteriales</taxon>
        <taxon>Flavobacteriaceae</taxon>
        <taxon>Winogradskyella</taxon>
    </lineage>
</organism>
<dbReference type="PANTHER" id="PTHR48079:SF6">
    <property type="entry name" value="NAD(P)-BINDING DOMAIN-CONTAINING PROTEIN-RELATED"/>
    <property type="match status" value="1"/>
</dbReference>
<accession>A0ABS7XNH0</accession>
<comment type="caution">
    <text evidence="2">The sequence shown here is derived from an EMBL/GenBank/DDBJ whole genome shotgun (WGS) entry which is preliminary data.</text>
</comment>
<evidence type="ECO:0000259" key="1">
    <source>
        <dbReference type="Pfam" id="PF01370"/>
    </source>
</evidence>
<dbReference type="InterPro" id="IPR001509">
    <property type="entry name" value="Epimerase_deHydtase"/>
</dbReference>
<dbReference type="PANTHER" id="PTHR48079">
    <property type="entry name" value="PROTEIN YEEZ"/>
    <property type="match status" value="1"/>
</dbReference>
<proteinExistence type="predicted"/>
<dbReference type="InterPro" id="IPR036291">
    <property type="entry name" value="NAD(P)-bd_dom_sf"/>
</dbReference>
<dbReference type="RefSeq" id="WP_224525611.1">
    <property type="nucleotide sequence ID" value="NZ_JAIUJR010000001.1"/>
</dbReference>
<dbReference type="Proteomes" id="UP001198901">
    <property type="component" value="Unassembled WGS sequence"/>
</dbReference>
<dbReference type="EMBL" id="JAIUJR010000001">
    <property type="protein sequence ID" value="MCA0131545.1"/>
    <property type="molecule type" value="Genomic_DNA"/>
</dbReference>
<dbReference type="SUPFAM" id="SSF51735">
    <property type="entry name" value="NAD(P)-binding Rossmann-fold domains"/>
    <property type="match status" value="1"/>
</dbReference>
<protein>
    <submittedName>
        <fullName evidence="2">NAD-dependent epimerase/dehydratase family protein</fullName>
    </submittedName>
</protein>
<dbReference type="Gene3D" id="3.40.50.720">
    <property type="entry name" value="NAD(P)-binding Rossmann-like Domain"/>
    <property type="match status" value="1"/>
</dbReference>
<sequence>MILVTGGTGLIGSHLLYKLTSNGEKVRAVYRREKTLGRVKHVFTYFSDNPEELFNKIEWIKADINDVPALQDAFHGVTHIYHCAAFVSFEPDKYKLLRKINIEGTANIVNLALSNNVRKLCYVSSIAALGHNENPDELIDEKTAWNPEEDNSVYAITKYGAELEVWRGTQEGLTAVIVNPGIVLGAGYWNGGSSGNLFRQIYNGMRYYVKGVVGYVDVFDVVEAMLQLMKSNISKEGFILISENLSFQEFQNKVAKAMSVDPPKKEAKPWLLQIAWRLDWLKHKLFGQRRSLSKQAAKSAVSVTKYDNSKIKETLNFEFKAIDKSINEVCNLYLQDLEA</sequence>
<dbReference type="InterPro" id="IPR051783">
    <property type="entry name" value="NAD(P)-dependent_oxidoreduct"/>
</dbReference>
<keyword evidence="3" id="KW-1185">Reference proteome</keyword>
<feature type="domain" description="NAD-dependent epimerase/dehydratase" evidence="1">
    <location>
        <begin position="2"/>
        <end position="231"/>
    </location>
</feature>
<evidence type="ECO:0000313" key="3">
    <source>
        <dbReference type="Proteomes" id="UP001198901"/>
    </source>
</evidence>
<name>A0ABS7XNH0_9FLAO</name>
<dbReference type="Pfam" id="PF01370">
    <property type="entry name" value="Epimerase"/>
    <property type="match status" value="1"/>
</dbReference>
<reference evidence="3" key="1">
    <citation type="submission" date="2023-07" db="EMBL/GenBank/DDBJ databases">
        <authorList>
            <person name="Yue Y."/>
        </authorList>
    </citation>
    <scope>NUCLEOTIDE SEQUENCE [LARGE SCALE GENOMIC DNA]</scope>
    <source>
        <strain evidence="3">D23</strain>
    </source>
</reference>
<gene>
    <name evidence="2" type="ORF">LBU54_03040</name>
</gene>
<evidence type="ECO:0000313" key="2">
    <source>
        <dbReference type="EMBL" id="MCA0131545.1"/>
    </source>
</evidence>